<sequence length="243" mass="27484">MSIVVVTFNYRVGLYRFLASTEVQEEHASLNNGLKDQIKALHWVQEHIGKFDGDPNHAVLGGDSVGAASITLLLKAYRTGCAGNSDTLACLRALDTASLQRENFNIPYPNAQEPPLYLYGPTIDGSLVEDYTYRLFEEDRFIKAPVIFGDDTNKGTIFVPRNVSSVEEADMFLVDQYPDLLKSRLEQVNSWYLTKDKTKTFRDPGPYWRSTSDAYGEIRYTCARNLSIFSLFQSSRKELELPV</sequence>
<dbReference type="InterPro" id="IPR050654">
    <property type="entry name" value="AChE-related_enzymes"/>
</dbReference>
<dbReference type="OrthoDB" id="408631at2759"/>
<feature type="domain" description="Carboxylesterase type B" evidence="3">
    <location>
        <begin position="2"/>
        <end position="74"/>
    </location>
</feature>
<reference evidence="4 5" key="1">
    <citation type="submission" date="2019-06" db="EMBL/GenBank/DDBJ databases">
        <title>Wine fermentation using esterase from Monascus purpureus.</title>
        <authorList>
            <person name="Geng C."/>
            <person name="Zhang Y."/>
        </authorList>
    </citation>
    <scope>NUCLEOTIDE SEQUENCE [LARGE SCALE GENOMIC DNA]</scope>
    <source>
        <strain evidence="4">HQ1</strain>
    </source>
</reference>
<dbReference type="InterPro" id="IPR029058">
    <property type="entry name" value="AB_hydrolase_fold"/>
</dbReference>
<comment type="caution">
    <text evidence="4">The sequence shown here is derived from an EMBL/GenBank/DDBJ whole genome shotgun (WGS) entry which is preliminary data.</text>
</comment>
<proteinExistence type="inferred from homology"/>
<dbReference type="AlphaFoldDB" id="A0A507QY78"/>
<protein>
    <recommendedName>
        <fullName evidence="3">Carboxylesterase type B domain-containing protein</fullName>
    </recommendedName>
</protein>
<comment type="similarity">
    <text evidence="1">Belongs to the type-B carboxylesterase/lipase family.</text>
</comment>
<dbReference type="EMBL" id="VIFY01000026">
    <property type="protein sequence ID" value="TQB74863.1"/>
    <property type="molecule type" value="Genomic_DNA"/>
</dbReference>
<dbReference type="Pfam" id="PF00135">
    <property type="entry name" value="COesterase"/>
    <property type="match status" value="1"/>
</dbReference>
<dbReference type="SUPFAM" id="SSF53474">
    <property type="entry name" value="alpha/beta-Hydrolases"/>
    <property type="match status" value="1"/>
</dbReference>
<dbReference type="Proteomes" id="UP000319663">
    <property type="component" value="Unassembled WGS sequence"/>
</dbReference>
<dbReference type="PANTHER" id="PTHR43918:SF4">
    <property type="entry name" value="CARBOXYLIC ESTER HYDROLASE"/>
    <property type="match status" value="1"/>
</dbReference>
<gene>
    <name evidence="4" type="ORF">MPDQ_004094</name>
</gene>
<evidence type="ECO:0000313" key="5">
    <source>
        <dbReference type="Proteomes" id="UP000319663"/>
    </source>
</evidence>
<dbReference type="PANTHER" id="PTHR43918">
    <property type="entry name" value="ACETYLCHOLINESTERASE"/>
    <property type="match status" value="1"/>
</dbReference>
<dbReference type="GO" id="GO:0052689">
    <property type="term" value="F:carboxylic ester hydrolase activity"/>
    <property type="evidence" value="ECO:0007669"/>
    <property type="project" value="TreeGrafter"/>
</dbReference>
<keyword evidence="5" id="KW-1185">Reference proteome</keyword>
<evidence type="ECO:0000256" key="1">
    <source>
        <dbReference type="ARBA" id="ARBA00005964"/>
    </source>
</evidence>
<name>A0A507QY78_MONPU</name>
<dbReference type="STRING" id="5098.A0A507QY78"/>
<evidence type="ECO:0000256" key="2">
    <source>
        <dbReference type="ARBA" id="ARBA00022801"/>
    </source>
</evidence>
<evidence type="ECO:0000313" key="4">
    <source>
        <dbReference type="EMBL" id="TQB74863.1"/>
    </source>
</evidence>
<dbReference type="InterPro" id="IPR002018">
    <property type="entry name" value="CarbesteraseB"/>
</dbReference>
<organism evidence="4 5">
    <name type="scientific">Monascus purpureus</name>
    <name type="common">Red mold</name>
    <name type="synonym">Monascus anka</name>
    <dbReference type="NCBI Taxonomy" id="5098"/>
    <lineage>
        <taxon>Eukaryota</taxon>
        <taxon>Fungi</taxon>
        <taxon>Dikarya</taxon>
        <taxon>Ascomycota</taxon>
        <taxon>Pezizomycotina</taxon>
        <taxon>Eurotiomycetes</taxon>
        <taxon>Eurotiomycetidae</taxon>
        <taxon>Eurotiales</taxon>
        <taxon>Aspergillaceae</taxon>
        <taxon>Monascus</taxon>
    </lineage>
</organism>
<keyword evidence="2" id="KW-0378">Hydrolase</keyword>
<evidence type="ECO:0000259" key="3">
    <source>
        <dbReference type="Pfam" id="PF00135"/>
    </source>
</evidence>
<accession>A0A507QY78</accession>
<dbReference type="Gene3D" id="3.40.50.1820">
    <property type="entry name" value="alpha/beta hydrolase"/>
    <property type="match status" value="2"/>
</dbReference>